<reference evidence="2 3" key="1">
    <citation type="submission" date="2018-03" db="EMBL/GenBank/DDBJ databases">
        <title>Genome sequence of Moorella stamsii DSM 26217.</title>
        <authorList>
            <person name="Poehlein A."/>
            <person name="Daniel R."/>
        </authorList>
    </citation>
    <scope>NUCLEOTIDE SEQUENCE [LARGE SCALE GENOMIC DNA]</scope>
    <source>
        <strain evidence="3">DSM 26217</strain>
    </source>
</reference>
<evidence type="ECO:0000256" key="1">
    <source>
        <dbReference type="SAM" id="Phobius"/>
    </source>
</evidence>
<gene>
    <name evidence="2" type="ORF">MOST_29970</name>
</gene>
<organism evidence="2 3">
    <name type="scientific">Neomoorella stamsii</name>
    <dbReference type="NCBI Taxonomy" id="1266720"/>
    <lineage>
        <taxon>Bacteria</taxon>
        <taxon>Bacillati</taxon>
        <taxon>Bacillota</taxon>
        <taxon>Clostridia</taxon>
        <taxon>Neomoorellales</taxon>
        <taxon>Neomoorellaceae</taxon>
        <taxon>Neomoorella</taxon>
    </lineage>
</organism>
<dbReference type="EMBL" id="PVXL01000072">
    <property type="protein sequence ID" value="PRR69575.1"/>
    <property type="molecule type" value="Genomic_DNA"/>
</dbReference>
<keyword evidence="1" id="KW-1133">Transmembrane helix</keyword>
<name>A0A9X7J006_9FIRM</name>
<dbReference type="Proteomes" id="UP000239430">
    <property type="component" value="Unassembled WGS sequence"/>
</dbReference>
<evidence type="ECO:0000313" key="2">
    <source>
        <dbReference type="EMBL" id="PRR69575.1"/>
    </source>
</evidence>
<keyword evidence="3" id="KW-1185">Reference proteome</keyword>
<keyword evidence="1" id="KW-0812">Transmembrane</keyword>
<dbReference type="AlphaFoldDB" id="A0A9X7J006"/>
<sequence length="67" mass="7654">MNTEERVVALEVAVARLEERVENVEAYQARQNGSIQNIEAKFDKLYFWLIGICGGLALDLFLRLIGR</sequence>
<accession>A0A9X7J006</accession>
<comment type="caution">
    <text evidence="2">The sequence shown here is derived from an EMBL/GenBank/DDBJ whole genome shotgun (WGS) entry which is preliminary data.</text>
</comment>
<evidence type="ECO:0000313" key="3">
    <source>
        <dbReference type="Proteomes" id="UP000239430"/>
    </source>
</evidence>
<keyword evidence="1" id="KW-0472">Membrane</keyword>
<proteinExistence type="predicted"/>
<protein>
    <submittedName>
        <fullName evidence="2">Uncharacterized protein</fullName>
    </submittedName>
</protein>
<dbReference type="RefSeq" id="WP_054937035.1">
    <property type="nucleotide sequence ID" value="NZ_PVXL01000072.1"/>
</dbReference>
<feature type="transmembrane region" description="Helical" evidence="1">
    <location>
        <begin position="45"/>
        <end position="65"/>
    </location>
</feature>